<gene>
    <name evidence="1" type="ORF">ENX16_06135</name>
</gene>
<dbReference type="InterPro" id="IPR041916">
    <property type="entry name" value="Anti_sigma_zinc_sf"/>
</dbReference>
<comment type="caution">
    <text evidence="1">The sequence shown here is derived from an EMBL/GenBank/DDBJ whole genome shotgun (WGS) entry which is preliminary data.</text>
</comment>
<protein>
    <recommendedName>
        <fullName evidence="2">Zinc-finger domain-containing protein</fullName>
    </recommendedName>
</protein>
<evidence type="ECO:0008006" key="2">
    <source>
        <dbReference type="Google" id="ProtNLM"/>
    </source>
</evidence>
<evidence type="ECO:0000313" key="1">
    <source>
        <dbReference type="EMBL" id="HGD13638.1"/>
    </source>
</evidence>
<organism evidence="1">
    <name type="scientific">candidate division WOR-3 bacterium</name>
    <dbReference type="NCBI Taxonomy" id="2052148"/>
    <lineage>
        <taxon>Bacteria</taxon>
        <taxon>Bacteria division WOR-3</taxon>
    </lineage>
</organism>
<dbReference type="EMBL" id="DTMZ01000143">
    <property type="protein sequence ID" value="HGD13638.1"/>
    <property type="molecule type" value="Genomic_DNA"/>
</dbReference>
<name>A0A7V3V061_UNCW3</name>
<proteinExistence type="predicted"/>
<accession>A0A7V3V061</accession>
<sequence length="95" mass="11325">MMRKKVKKEAGICECLEIQEWAVRFVEGDLGEKERQELLIHIQSCYQCARLVRSLKRTVHLCQLIPNYDVPEHTHHRLWENLKKAIGKEKNSERK</sequence>
<dbReference type="Gene3D" id="1.10.10.1320">
    <property type="entry name" value="Anti-sigma factor, zinc-finger domain"/>
    <property type="match status" value="1"/>
</dbReference>
<dbReference type="AlphaFoldDB" id="A0A7V3V061"/>
<reference evidence="1" key="1">
    <citation type="journal article" date="2020" name="mSystems">
        <title>Genome- and Community-Level Interaction Insights into Carbon Utilization and Element Cycling Functions of Hydrothermarchaeota in Hydrothermal Sediment.</title>
        <authorList>
            <person name="Zhou Z."/>
            <person name="Liu Y."/>
            <person name="Xu W."/>
            <person name="Pan J."/>
            <person name="Luo Z.H."/>
            <person name="Li M."/>
        </authorList>
    </citation>
    <scope>NUCLEOTIDE SEQUENCE [LARGE SCALE GENOMIC DNA]</scope>
    <source>
        <strain evidence="1">SpSt-914</strain>
    </source>
</reference>